<feature type="transmembrane region" description="Helical" evidence="6">
    <location>
        <begin position="121"/>
        <end position="137"/>
    </location>
</feature>
<keyword evidence="9" id="KW-1185">Reference proteome</keyword>
<evidence type="ECO:0000259" key="7">
    <source>
        <dbReference type="Pfam" id="PF05425"/>
    </source>
</evidence>
<dbReference type="InterPro" id="IPR008457">
    <property type="entry name" value="Cu-R_CopD_dom"/>
</dbReference>
<protein>
    <submittedName>
        <fullName evidence="8">CopD family protein</fullName>
    </submittedName>
</protein>
<comment type="caution">
    <text evidence="8">The sequence shown here is derived from an EMBL/GenBank/DDBJ whole genome shotgun (WGS) entry which is preliminary data.</text>
</comment>
<dbReference type="Pfam" id="PF05425">
    <property type="entry name" value="CopD"/>
    <property type="match status" value="1"/>
</dbReference>
<comment type="subcellular location">
    <subcellularLocation>
        <location evidence="1">Cell membrane</location>
        <topology evidence="1">Multi-pass membrane protein</topology>
    </subcellularLocation>
</comment>
<accession>A0ABT2C570</accession>
<evidence type="ECO:0000256" key="4">
    <source>
        <dbReference type="ARBA" id="ARBA00022989"/>
    </source>
</evidence>
<evidence type="ECO:0000256" key="2">
    <source>
        <dbReference type="ARBA" id="ARBA00022475"/>
    </source>
</evidence>
<dbReference type="Proteomes" id="UP001165263">
    <property type="component" value="Unassembled WGS sequence"/>
</dbReference>
<organism evidence="8 9">
    <name type="scientific">Telluria mixta</name>
    <dbReference type="NCBI Taxonomy" id="34071"/>
    <lineage>
        <taxon>Bacteria</taxon>
        <taxon>Pseudomonadati</taxon>
        <taxon>Pseudomonadota</taxon>
        <taxon>Betaproteobacteria</taxon>
        <taxon>Burkholderiales</taxon>
        <taxon>Oxalobacteraceae</taxon>
        <taxon>Telluria group</taxon>
        <taxon>Telluria</taxon>
    </lineage>
</organism>
<feature type="transmembrane region" description="Helical" evidence="6">
    <location>
        <begin position="89"/>
        <end position="109"/>
    </location>
</feature>
<gene>
    <name evidence="8" type="ORF">NX786_24410</name>
</gene>
<feature type="transmembrane region" description="Helical" evidence="6">
    <location>
        <begin position="237"/>
        <end position="257"/>
    </location>
</feature>
<feature type="transmembrane region" description="Helical" evidence="6">
    <location>
        <begin position="6"/>
        <end position="29"/>
    </location>
</feature>
<feature type="transmembrane region" description="Helical" evidence="6">
    <location>
        <begin position="282"/>
        <end position="301"/>
    </location>
</feature>
<keyword evidence="2" id="KW-1003">Cell membrane</keyword>
<dbReference type="EMBL" id="JANUHC010000010">
    <property type="protein sequence ID" value="MCS0632481.1"/>
    <property type="molecule type" value="Genomic_DNA"/>
</dbReference>
<dbReference type="RefSeq" id="WP_259451516.1">
    <property type="nucleotide sequence ID" value="NZ_CP119520.1"/>
</dbReference>
<reference evidence="8" key="1">
    <citation type="submission" date="2022-08" db="EMBL/GenBank/DDBJ databases">
        <title>Reclassification of Massilia species as members of the genera Telluria, Duganella, Pseudoduganella, Mokoshia gen. nov. and Zemynaea gen. nov. using orthogonal and non-orthogonal genome-based approaches.</title>
        <authorList>
            <person name="Bowman J.P."/>
        </authorList>
    </citation>
    <scope>NUCLEOTIDE SEQUENCE</scope>
    <source>
        <strain evidence="8">LMG 11547</strain>
    </source>
</reference>
<evidence type="ECO:0000256" key="6">
    <source>
        <dbReference type="SAM" id="Phobius"/>
    </source>
</evidence>
<keyword evidence="3 6" id="KW-0812">Transmembrane</keyword>
<proteinExistence type="predicted"/>
<keyword evidence="4 6" id="KW-1133">Transmembrane helix</keyword>
<dbReference type="PANTHER" id="PTHR34820:SF4">
    <property type="entry name" value="INNER MEMBRANE PROTEIN YEBZ"/>
    <property type="match status" value="1"/>
</dbReference>
<name>A0ABT2C570_9BURK</name>
<keyword evidence="5 6" id="KW-0472">Membrane</keyword>
<sequence length="310" mass="31660">MALDLQAALRLVTALLNLAVAVLTGASVSRLWLGRDASRWAGARRQPVRLAALAAALVALAADVAWLWLESAAMAEVPVAAAAGATWSMLVSSHLGLACGIGMAALVVAGAGAGMRGGGPAPALLTLAALAVFWYARGMVSHASSDGDASVRLLADWAHLGLVSLWVGEVMVAGAITLKASAQMDGSDRRARAAYVASLSSSATFALTGIFVTGLYAVWRGADGWANLLGNPWGNTLAVKVLLVGVAAALGGFNRFVVMPPWLARESAGDAAAAFPARFRRIVRIEAVVLLAVVALAAWLASTSPPGESM</sequence>
<evidence type="ECO:0000256" key="1">
    <source>
        <dbReference type="ARBA" id="ARBA00004651"/>
    </source>
</evidence>
<evidence type="ECO:0000313" key="8">
    <source>
        <dbReference type="EMBL" id="MCS0632481.1"/>
    </source>
</evidence>
<evidence type="ECO:0000256" key="5">
    <source>
        <dbReference type="ARBA" id="ARBA00023136"/>
    </source>
</evidence>
<evidence type="ECO:0000313" key="9">
    <source>
        <dbReference type="Proteomes" id="UP001165263"/>
    </source>
</evidence>
<feature type="domain" description="Copper resistance protein D" evidence="7">
    <location>
        <begin position="196"/>
        <end position="300"/>
    </location>
</feature>
<dbReference type="PANTHER" id="PTHR34820">
    <property type="entry name" value="INNER MEMBRANE PROTEIN YEBZ"/>
    <property type="match status" value="1"/>
</dbReference>
<feature type="transmembrane region" description="Helical" evidence="6">
    <location>
        <begin position="157"/>
        <end position="181"/>
    </location>
</feature>
<feature type="transmembrane region" description="Helical" evidence="6">
    <location>
        <begin position="50"/>
        <end position="69"/>
    </location>
</feature>
<feature type="transmembrane region" description="Helical" evidence="6">
    <location>
        <begin position="193"/>
        <end position="217"/>
    </location>
</feature>
<dbReference type="InterPro" id="IPR032694">
    <property type="entry name" value="CopC/D"/>
</dbReference>
<evidence type="ECO:0000256" key="3">
    <source>
        <dbReference type="ARBA" id="ARBA00022692"/>
    </source>
</evidence>